<gene>
    <name evidence="7" type="ORF">VPK24_14150</name>
</gene>
<proteinExistence type="inferred from homology"/>
<evidence type="ECO:0000313" key="7">
    <source>
        <dbReference type="EMBL" id="MFG3818787.1"/>
    </source>
</evidence>
<dbReference type="Gene3D" id="3.90.105.10">
    <property type="entry name" value="Molybdopterin biosynthesis moea protein, domain 2"/>
    <property type="match status" value="1"/>
</dbReference>
<dbReference type="InterPro" id="IPR052357">
    <property type="entry name" value="Orn_Lys_Arg_decarboxylase-I"/>
</dbReference>
<evidence type="ECO:0000313" key="8">
    <source>
        <dbReference type="Proteomes" id="UP001604335"/>
    </source>
</evidence>
<comment type="cofactor">
    <cofactor evidence="1">
        <name>pyridoxal 5'-phosphate</name>
        <dbReference type="ChEBI" id="CHEBI:597326"/>
    </cofactor>
</comment>
<dbReference type="PROSITE" id="PS00703">
    <property type="entry name" value="OKR_DC_1"/>
    <property type="match status" value="1"/>
</dbReference>
<keyword evidence="7" id="KW-0808">Transferase</keyword>
<dbReference type="Gene3D" id="3.40.640.10">
    <property type="entry name" value="Type I PLP-dependent aspartate aminotransferase-like (Major domain)"/>
    <property type="match status" value="1"/>
</dbReference>
<keyword evidence="7" id="KW-0032">Aminotransferase</keyword>
<dbReference type="Pfam" id="PF03711">
    <property type="entry name" value="OKR_DC_1_C"/>
    <property type="match status" value="1"/>
</dbReference>
<dbReference type="PANTHER" id="PTHR43277:SF4">
    <property type="entry name" value="ARGININE DECARBOXYLASE"/>
    <property type="match status" value="1"/>
</dbReference>
<dbReference type="Proteomes" id="UP001604335">
    <property type="component" value="Unassembled WGS sequence"/>
</dbReference>
<name>A0ABW7CCB0_9CYAN</name>
<dbReference type="InterPro" id="IPR008286">
    <property type="entry name" value="Prn/Lys/Arg_de-COase_C"/>
</dbReference>
<comment type="caution">
    <text evidence="7">The sequence shown here is derived from an EMBL/GenBank/DDBJ whole genome shotgun (WGS) entry which is preliminary data.</text>
</comment>
<evidence type="ECO:0000256" key="5">
    <source>
        <dbReference type="ARBA" id="ARBA00023239"/>
    </source>
</evidence>
<dbReference type="InterPro" id="IPR015424">
    <property type="entry name" value="PyrdxlP-dep_Trfase"/>
</dbReference>
<keyword evidence="3" id="KW-0210">Decarboxylase</keyword>
<dbReference type="PANTHER" id="PTHR43277">
    <property type="entry name" value="ARGININE DECARBOXYLASE"/>
    <property type="match status" value="1"/>
</dbReference>
<evidence type="ECO:0000256" key="3">
    <source>
        <dbReference type="ARBA" id="ARBA00022793"/>
    </source>
</evidence>
<dbReference type="InterPro" id="IPR000310">
    <property type="entry name" value="Orn/Lys/Arg_deCO2ase_major_dom"/>
</dbReference>
<dbReference type="SUPFAM" id="SSF55904">
    <property type="entry name" value="Ornithine decarboxylase C-terminal domain"/>
    <property type="match status" value="1"/>
</dbReference>
<dbReference type="RefSeq" id="WP_393014336.1">
    <property type="nucleotide sequence ID" value="NZ_JAZAQF010000082.1"/>
</dbReference>
<keyword evidence="5" id="KW-0456">Lyase</keyword>
<dbReference type="GO" id="GO:0008483">
    <property type="term" value="F:transaminase activity"/>
    <property type="evidence" value="ECO:0007669"/>
    <property type="project" value="UniProtKB-KW"/>
</dbReference>
<evidence type="ECO:0000256" key="1">
    <source>
        <dbReference type="ARBA" id="ARBA00001933"/>
    </source>
</evidence>
<dbReference type="InterPro" id="IPR036633">
    <property type="entry name" value="Prn/Lys/Arg_de-COase_C_sf"/>
</dbReference>
<evidence type="ECO:0000256" key="4">
    <source>
        <dbReference type="ARBA" id="ARBA00022898"/>
    </source>
</evidence>
<accession>A0ABW7CCB0</accession>
<evidence type="ECO:0000259" key="6">
    <source>
        <dbReference type="PROSITE" id="PS00703"/>
    </source>
</evidence>
<dbReference type="Pfam" id="PF01276">
    <property type="entry name" value="OKR_DC_1"/>
    <property type="match status" value="1"/>
</dbReference>
<organism evidence="7 8">
    <name type="scientific">Limnothrix redekei LRLZ20PSL1</name>
    <dbReference type="NCBI Taxonomy" id="3112953"/>
    <lineage>
        <taxon>Bacteria</taxon>
        <taxon>Bacillati</taxon>
        <taxon>Cyanobacteriota</taxon>
        <taxon>Cyanophyceae</taxon>
        <taxon>Pseudanabaenales</taxon>
        <taxon>Pseudanabaenaceae</taxon>
        <taxon>Limnothrix</taxon>
    </lineage>
</organism>
<dbReference type="InterPro" id="IPR015421">
    <property type="entry name" value="PyrdxlP-dep_Trfase_major"/>
</dbReference>
<comment type="similarity">
    <text evidence="2">Belongs to the Orn/Lys/Arg decarboxylase class-I family.</text>
</comment>
<keyword evidence="8" id="KW-1185">Reference proteome</keyword>
<keyword evidence="4" id="KW-0663">Pyridoxal phosphate</keyword>
<protein>
    <submittedName>
        <fullName evidence="7">Aminotransferase class V-fold PLP-dependent enzyme</fullName>
    </submittedName>
</protein>
<dbReference type="SUPFAM" id="SSF53383">
    <property type="entry name" value="PLP-dependent transferases"/>
    <property type="match status" value="1"/>
</dbReference>
<sequence length="496" mass="52579">MKLGEQFAISNAITDHHAECQQAAPLLEVLADRAGRRSGRFHVPGHKGRAIDPLLADAWGDCWAWDLTELDGLDNWAAPQGAIAAAEALAADCFGAGLTRFLVNGATSGLVAAIGTVCQDGDSLIVARNAHQSVLAGLILAGARPCWVWPTVDREWQMPTVVTPEAIAQALATYPQAKAVLLVSPTYHGWVSDLPAIAQLTRSHGIPLIVDAAHGAHFGLHPELPIAPLAAGADLVVASAHKTLGSLTQSALLHLHSQALIDRDRLNQVLRWVTSSSPSYLLMASLDAARRRAALWGQVDWGQTLVRVDRVRSQLAGDRAVRVLSGPNLDRSRLTVHLAGWNGYQADEALDQDWGITAELSSPQHLTFVWTPANTDQEADRLVAALGALARSPQIAPDRGLDAIAGLLAPPSPAPLTPRQASQRPTEAIDLNRAIGRIAAEWICPYPPGVPTIVPGEVITAEAIGQIQQTLTLGGDCTGCADPGVQQCLVLISADR</sequence>
<reference evidence="8" key="1">
    <citation type="journal article" date="2024" name="Algal Res.">
        <title>Biochemical, toxicological and genomic investigation of a high-biomass producing Limnothrix strain isolated from Italian shallow drinking water reservoir.</title>
        <authorList>
            <person name="Simonazzi M."/>
            <person name="Shishido T.K."/>
            <person name="Delbaje E."/>
            <person name="Wahlsten M."/>
            <person name="Fewer D.P."/>
            <person name="Sivonen K."/>
            <person name="Pezzolesi L."/>
            <person name="Pistocchi R."/>
        </authorList>
    </citation>
    <scope>NUCLEOTIDE SEQUENCE [LARGE SCALE GENOMIC DNA]</scope>
    <source>
        <strain evidence="8">LRLZ20PSL1</strain>
    </source>
</reference>
<dbReference type="EMBL" id="JAZAQF010000082">
    <property type="protein sequence ID" value="MFG3818787.1"/>
    <property type="molecule type" value="Genomic_DNA"/>
</dbReference>
<evidence type="ECO:0000256" key="2">
    <source>
        <dbReference type="ARBA" id="ARBA00010671"/>
    </source>
</evidence>
<feature type="domain" description="Orn/Lys/Arg decarboxylases family 1 pyridoxal-P attachment site" evidence="6">
    <location>
        <begin position="237"/>
        <end position="251"/>
    </location>
</feature>